<feature type="domain" description="Potassium channel" evidence="2">
    <location>
        <begin position="158"/>
        <end position="230"/>
    </location>
</feature>
<feature type="transmembrane region" description="Helical" evidence="1">
    <location>
        <begin position="25"/>
        <end position="48"/>
    </location>
</feature>
<dbReference type="RefSeq" id="WP_184496856.1">
    <property type="nucleotide sequence ID" value="NZ_JACIJO010000003.1"/>
</dbReference>
<proteinExistence type="predicted"/>
<gene>
    <name evidence="3" type="ORF">FHS59_003760</name>
</gene>
<evidence type="ECO:0000313" key="4">
    <source>
        <dbReference type="Proteomes" id="UP000588604"/>
    </source>
</evidence>
<name>A0A841MRF7_9BACT</name>
<dbReference type="Proteomes" id="UP000588604">
    <property type="component" value="Unassembled WGS sequence"/>
</dbReference>
<comment type="caution">
    <text evidence="3">The sequence shown here is derived from an EMBL/GenBank/DDBJ whole genome shotgun (WGS) entry which is preliminary data.</text>
</comment>
<keyword evidence="4" id="KW-1185">Reference proteome</keyword>
<feature type="transmembrane region" description="Helical" evidence="1">
    <location>
        <begin position="209"/>
        <end position="231"/>
    </location>
</feature>
<feature type="transmembrane region" description="Helical" evidence="1">
    <location>
        <begin position="184"/>
        <end position="202"/>
    </location>
</feature>
<accession>A0A841MRF7</accession>
<dbReference type="Gene3D" id="1.10.287.70">
    <property type="match status" value="1"/>
</dbReference>
<reference evidence="3 4" key="1">
    <citation type="submission" date="2020-08" db="EMBL/GenBank/DDBJ databases">
        <title>Genomic Encyclopedia of Type Strains, Phase IV (KMG-IV): sequencing the most valuable type-strain genomes for metagenomic binning, comparative biology and taxonomic classification.</title>
        <authorList>
            <person name="Goeker M."/>
        </authorList>
    </citation>
    <scope>NUCLEOTIDE SEQUENCE [LARGE SCALE GENOMIC DNA]</scope>
    <source>
        <strain evidence="3 4">DSM 102044</strain>
    </source>
</reference>
<dbReference type="AlphaFoldDB" id="A0A841MRF7"/>
<evidence type="ECO:0000259" key="2">
    <source>
        <dbReference type="Pfam" id="PF07885"/>
    </source>
</evidence>
<sequence>MSSTEATKTKNKPVQKAFKNFTEYWLTDASFGLLLLILLFTVFILPILIEYGHVHFIFVNTVFLFLFFTGIWSSREKFLVFLTSGLFFTQLGLRILRFSDFDFEFYLSERFVGILNMLVFIFLNIRLLFRDNEVNIYRVIGAINVYLLVAILGAFVFEIIYLFTGTGIAGASELRGMDEDYTQYIYFSLVSLTTVGFGDLYPTHIMTKMLSVFLSTVGILYPAVVIARLVASGKN</sequence>
<feature type="transmembrane region" description="Helical" evidence="1">
    <location>
        <begin position="111"/>
        <end position="129"/>
    </location>
</feature>
<feature type="transmembrane region" description="Helical" evidence="1">
    <location>
        <begin position="54"/>
        <end position="72"/>
    </location>
</feature>
<evidence type="ECO:0000256" key="1">
    <source>
        <dbReference type="SAM" id="Phobius"/>
    </source>
</evidence>
<feature type="transmembrane region" description="Helical" evidence="1">
    <location>
        <begin position="141"/>
        <end position="164"/>
    </location>
</feature>
<feature type="transmembrane region" description="Helical" evidence="1">
    <location>
        <begin position="79"/>
        <end position="99"/>
    </location>
</feature>
<keyword evidence="1" id="KW-0812">Transmembrane</keyword>
<protein>
    <recommendedName>
        <fullName evidence="2">Potassium channel domain-containing protein</fullName>
    </recommendedName>
</protein>
<keyword evidence="1" id="KW-0472">Membrane</keyword>
<keyword evidence="1" id="KW-1133">Transmembrane helix</keyword>
<dbReference type="SUPFAM" id="SSF81324">
    <property type="entry name" value="Voltage-gated potassium channels"/>
    <property type="match status" value="1"/>
</dbReference>
<dbReference type="Pfam" id="PF07885">
    <property type="entry name" value="Ion_trans_2"/>
    <property type="match status" value="1"/>
</dbReference>
<dbReference type="InterPro" id="IPR013099">
    <property type="entry name" value="K_chnl_dom"/>
</dbReference>
<organism evidence="3 4">
    <name type="scientific">Algoriphagus iocasae</name>
    <dbReference type="NCBI Taxonomy" id="1836499"/>
    <lineage>
        <taxon>Bacteria</taxon>
        <taxon>Pseudomonadati</taxon>
        <taxon>Bacteroidota</taxon>
        <taxon>Cytophagia</taxon>
        <taxon>Cytophagales</taxon>
        <taxon>Cyclobacteriaceae</taxon>
        <taxon>Algoriphagus</taxon>
    </lineage>
</organism>
<dbReference type="EMBL" id="JACIJO010000003">
    <property type="protein sequence ID" value="MBB6328117.1"/>
    <property type="molecule type" value="Genomic_DNA"/>
</dbReference>
<evidence type="ECO:0000313" key="3">
    <source>
        <dbReference type="EMBL" id="MBB6328117.1"/>
    </source>
</evidence>